<dbReference type="STRING" id="319236.BST91_03085"/>
<sequence>MNTSQKSEILEIHTIESAPEKSKALLEKSQKAYGYVPNLHGVLAESPNLLEAYQNLHELFASSSFNDEELTVVWQTINVEHECHYCVPAHTAIAKAMKVDDEIIEALRNESELPSAKLETLRNTTLTIVRNRGFIDEKTLQDFYAAGYNQKNLLDIILGLSQKVISNYTNHIAETKLDEGFAKFDWKKNK</sequence>
<dbReference type="PANTHER" id="PTHR35446">
    <property type="entry name" value="SI:CH211-175M2.5"/>
    <property type="match status" value="1"/>
</dbReference>
<reference evidence="1" key="1">
    <citation type="journal article" date="2014" name="Genome Announc.">
        <title>Draft Genome Sequences of Marine Flavobacterium Nonlabens Strains NR17, NR24, NR27, NR32, NR33, and Ara13.</title>
        <authorList>
            <person name="Nakanishi M."/>
            <person name="Meirelles P."/>
            <person name="Suzuki R."/>
            <person name="Takatani N."/>
            <person name="Mino S."/>
            <person name="Suda W."/>
            <person name="Oshima K."/>
            <person name="Hattori M."/>
            <person name="Ohkuma M."/>
            <person name="Hosokawa M."/>
            <person name="Miyashita K."/>
            <person name="Thompson F.L."/>
            <person name="Niwa A."/>
            <person name="Sawabe T."/>
            <person name="Sawabe T."/>
        </authorList>
    </citation>
    <scope>NUCLEOTIDE SEQUENCE [LARGE SCALE GENOMIC DNA]</scope>
    <source>
        <strain evidence="1">JCM 19294</strain>
    </source>
</reference>
<dbReference type="Gene3D" id="1.20.1290.10">
    <property type="entry name" value="AhpD-like"/>
    <property type="match status" value="1"/>
</dbReference>
<accession>A0A090Q157</accession>
<keyword evidence="2" id="KW-1185">Reference proteome</keyword>
<dbReference type="EMBL" id="BBML01000003">
    <property type="protein sequence ID" value="GAK96765.1"/>
    <property type="molecule type" value="Genomic_DNA"/>
</dbReference>
<dbReference type="SUPFAM" id="SSF69118">
    <property type="entry name" value="AhpD-like"/>
    <property type="match status" value="1"/>
</dbReference>
<name>A0A090Q157_9FLAO</name>
<comment type="caution">
    <text evidence="1">The sequence shown here is derived from an EMBL/GenBank/DDBJ whole genome shotgun (WGS) entry which is preliminary data.</text>
</comment>
<evidence type="ECO:0000313" key="1">
    <source>
        <dbReference type="EMBL" id="GAK96765.1"/>
    </source>
</evidence>
<dbReference type="RefSeq" id="WP_042278252.1">
    <property type="nucleotide sequence ID" value="NZ_BBML01000003.1"/>
</dbReference>
<dbReference type="InterPro" id="IPR029032">
    <property type="entry name" value="AhpD-like"/>
</dbReference>
<dbReference type="PANTHER" id="PTHR35446:SF3">
    <property type="entry name" value="CMD DOMAIN-CONTAINING PROTEIN"/>
    <property type="match status" value="1"/>
</dbReference>
<evidence type="ECO:0000313" key="2">
    <source>
        <dbReference type="Proteomes" id="UP000029221"/>
    </source>
</evidence>
<dbReference type="eggNOG" id="COG2128">
    <property type="taxonomic scope" value="Bacteria"/>
</dbReference>
<gene>
    <name evidence="1" type="ORF">JCM19294_1074</name>
</gene>
<dbReference type="Proteomes" id="UP000029221">
    <property type="component" value="Unassembled WGS sequence"/>
</dbReference>
<proteinExistence type="predicted"/>
<dbReference type="AlphaFoldDB" id="A0A090Q157"/>
<protein>
    <submittedName>
        <fullName evidence="1">Macrophage infectivity potentiator-related protein</fullName>
    </submittedName>
</protein>
<organism evidence="1 2">
    <name type="scientific">Nonlabens tegetincola</name>
    <dbReference type="NCBI Taxonomy" id="323273"/>
    <lineage>
        <taxon>Bacteria</taxon>
        <taxon>Pseudomonadati</taxon>
        <taxon>Bacteroidota</taxon>
        <taxon>Flavobacteriia</taxon>
        <taxon>Flavobacteriales</taxon>
        <taxon>Flavobacteriaceae</taxon>
        <taxon>Nonlabens</taxon>
    </lineage>
</organism>